<organism evidence="1 2">
    <name type="scientific">Candidatus Endoriftia persephonae</name>
    <dbReference type="NCBI Taxonomy" id="393765"/>
    <lineage>
        <taxon>Bacteria</taxon>
        <taxon>Pseudomonadati</taxon>
        <taxon>Pseudomonadota</taxon>
        <taxon>Gammaproteobacteria</taxon>
        <taxon>Chromatiales</taxon>
        <taxon>Sedimenticolaceae</taxon>
        <taxon>Candidatus Endoriftia</taxon>
    </lineage>
</organism>
<dbReference type="EMBL" id="CP090569">
    <property type="protein sequence ID" value="USF88911.1"/>
    <property type="molecule type" value="Genomic_DNA"/>
</dbReference>
<dbReference type="KEGG" id="eps:L0Y14_06690"/>
<accession>A0A9J7A1S9</accession>
<dbReference type="InterPro" id="IPR008949">
    <property type="entry name" value="Isoprenoid_synthase_dom_sf"/>
</dbReference>
<dbReference type="SUPFAM" id="SSF48576">
    <property type="entry name" value="Terpenoid synthases"/>
    <property type="match status" value="1"/>
</dbReference>
<dbReference type="PANTHER" id="PTHR31480">
    <property type="entry name" value="BIFUNCTIONAL LYCOPENE CYCLASE/PHYTOENE SYNTHASE"/>
    <property type="match status" value="1"/>
</dbReference>
<evidence type="ECO:0000313" key="1">
    <source>
        <dbReference type="EMBL" id="USF88911.1"/>
    </source>
</evidence>
<keyword evidence="2" id="KW-1185">Reference proteome</keyword>
<reference evidence="1" key="1">
    <citation type="journal article" date="2022" name="Mol. Ecol. Resour.">
        <title>The complete and closed genome of the facultative generalist Candidatus Endoriftia persephone from deep-sea hydrothermal vents.</title>
        <authorList>
            <person name="de Oliveira A.L."/>
            <person name="Srivastava A."/>
            <person name="Espada-Hinojosa S."/>
            <person name="Bright M."/>
        </authorList>
    </citation>
    <scope>NUCLEOTIDE SEQUENCE</scope>
    <source>
        <strain evidence="1">Tica-EPR-9o50.N</strain>
    </source>
</reference>
<name>A0A9J7A1S9_9GAMM</name>
<proteinExistence type="predicted"/>
<dbReference type="Pfam" id="PF00494">
    <property type="entry name" value="SQS_PSY"/>
    <property type="match status" value="1"/>
</dbReference>
<dbReference type="AlphaFoldDB" id="A0A9J7A1S9"/>
<dbReference type="InterPro" id="IPR002060">
    <property type="entry name" value="Squ/phyt_synthse"/>
</dbReference>
<dbReference type="Proteomes" id="UP001056649">
    <property type="component" value="Chromosome"/>
</dbReference>
<dbReference type="Gene3D" id="1.10.600.10">
    <property type="entry name" value="Farnesyl Diphosphate Synthase"/>
    <property type="match status" value="1"/>
</dbReference>
<sequence length="278" mass="32026">MDRIVAEHLRRLVPPGSANYYAIRFSPRNGREQIGLLFAWREELLRIARECSDAGVAQARLEWWRSETANACRGHARHPLAQALIPLVSDEKLPLALFDQMATAMKRQLAGTPPSDWAELQQHARQLDGSFCELLARSLQIPEDKIEAARQIGAYSWLVGTIHNLGWELRQGRYLLAHEPLQQYKLTPDKLLLQTYAQETAAFIDEALETAEQWRQSTTQHLERHPLPALRPSLNLYALAHRHQRLLAQERAKILQRRPELSPLEILWHTVIAGWLRF</sequence>
<protein>
    <submittedName>
        <fullName evidence="1">Squalene/phytoene synthase family protein</fullName>
    </submittedName>
</protein>
<gene>
    <name evidence="1" type="ORF">L0Y14_06690</name>
</gene>
<dbReference type="GO" id="GO:0016765">
    <property type="term" value="F:transferase activity, transferring alkyl or aryl (other than methyl) groups"/>
    <property type="evidence" value="ECO:0007669"/>
    <property type="project" value="UniProtKB-ARBA"/>
</dbReference>
<dbReference type="RefSeq" id="WP_005963777.1">
    <property type="nucleotide sequence ID" value="NZ_CP090569.1"/>
</dbReference>
<evidence type="ECO:0000313" key="2">
    <source>
        <dbReference type="Proteomes" id="UP001056649"/>
    </source>
</evidence>